<accession>A0A0A2XVF5</accession>
<dbReference type="EMBL" id="JPXX01000048">
    <property type="protein sequence ID" value="KGQ35052.1"/>
    <property type="molecule type" value="Genomic_DNA"/>
</dbReference>
<gene>
    <name evidence="1" type="ORF">JP36_11285</name>
</gene>
<name>A0A0A2XVF5_9PAST</name>
<dbReference type="eggNOG" id="ENOG5032WD9">
    <property type="taxonomic scope" value="Bacteria"/>
</dbReference>
<dbReference type="STRING" id="155515.JP36_11285"/>
<comment type="caution">
    <text evidence="1">The sequence shown here is derived from an EMBL/GenBank/DDBJ whole genome shotgun (WGS) entry which is preliminary data.</text>
</comment>
<evidence type="ECO:0000313" key="1">
    <source>
        <dbReference type="EMBL" id="KGQ35052.1"/>
    </source>
</evidence>
<dbReference type="AlphaFoldDB" id="A0A0A2XVF5"/>
<proteinExistence type="predicted"/>
<dbReference type="Proteomes" id="UP000030539">
    <property type="component" value="Unassembled WGS sequence"/>
</dbReference>
<dbReference type="RefSeq" id="WP_039174699.1">
    <property type="nucleotide sequence ID" value="NZ_JPXX01000048.1"/>
</dbReference>
<organism evidence="1 2">
    <name type="scientific">Gallibacterium genomosp. 1</name>
    <dbReference type="NCBI Taxonomy" id="155515"/>
    <lineage>
        <taxon>Bacteria</taxon>
        <taxon>Pseudomonadati</taxon>
        <taxon>Pseudomonadota</taxon>
        <taxon>Gammaproteobacteria</taxon>
        <taxon>Pasteurellales</taxon>
        <taxon>Pasteurellaceae</taxon>
        <taxon>Gallibacterium</taxon>
    </lineage>
</organism>
<evidence type="ECO:0000313" key="2">
    <source>
        <dbReference type="Proteomes" id="UP000030539"/>
    </source>
</evidence>
<protein>
    <submittedName>
        <fullName evidence="1">Uncharacterized protein</fullName>
    </submittedName>
</protein>
<reference evidence="1 2" key="1">
    <citation type="submission" date="2014-08" db="EMBL/GenBank/DDBJ databases">
        <title>Chaperone-usher fimbriae in a diverse selection of Gallibacterium genomes.</title>
        <authorList>
            <person name="Kudirkiene E."/>
            <person name="Bager R.J."/>
            <person name="Johnson T.J."/>
            <person name="Bojesen A.M."/>
        </authorList>
    </citation>
    <scope>NUCLEOTIDE SEQUENCE [LARGE SCALE GENOMIC DNA]</scope>
    <source>
        <strain evidence="1 2">CCM5974</strain>
    </source>
</reference>
<sequence length="267" mass="31826">MNLENKKANRIYDELEFSRGLLGYGLNAIRKANIQYKYLYPIAFSSLGLGLERMGKICITLDYYIKNGVFPNEKKIKDYGHNLTKVFQSIENLYPNYCEKHSPLSEIHNKIIKELDEFAKGSGTRYSNINFITSEVDNNPIKNWYINIDEYILEKFITNSRKKYLEEQAKIISMFFSNTITTFHSELDEIITSHNELFNNIYLSQEVVGYRALFLIQIIEYIFDFLTTINHRLDREYYLDDLNRLFSVITYGSNYQKRRRKNFERQY</sequence>